<dbReference type="EMBL" id="CM004468">
    <property type="protein sequence ID" value="OCT94696.1"/>
    <property type="molecule type" value="Genomic_DNA"/>
</dbReference>
<organism evidence="1 2">
    <name type="scientific">Xenopus laevis</name>
    <name type="common">African clawed frog</name>
    <dbReference type="NCBI Taxonomy" id="8355"/>
    <lineage>
        <taxon>Eukaryota</taxon>
        <taxon>Metazoa</taxon>
        <taxon>Chordata</taxon>
        <taxon>Craniata</taxon>
        <taxon>Vertebrata</taxon>
        <taxon>Euteleostomi</taxon>
        <taxon>Amphibia</taxon>
        <taxon>Batrachia</taxon>
        <taxon>Anura</taxon>
        <taxon>Pipoidea</taxon>
        <taxon>Pipidae</taxon>
        <taxon>Xenopodinae</taxon>
        <taxon>Xenopus</taxon>
        <taxon>Xenopus</taxon>
    </lineage>
</organism>
<reference evidence="2" key="1">
    <citation type="journal article" date="2016" name="Nature">
        <title>Genome evolution in the allotetraploid frog Xenopus laevis.</title>
        <authorList>
            <person name="Session A.M."/>
            <person name="Uno Y."/>
            <person name="Kwon T."/>
            <person name="Chapman J.A."/>
            <person name="Toyoda A."/>
            <person name="Takahashi S."/>
            <person name="Fukui A."/>
            <person name="Hikosaka A."/>
            <person name="Suzuki A."/>
            <person name="Kondo M."/>
            <person name="van Heeringen S.J."/>
            <person name="Quigley I."/>
            <person name="Heinz S."/>
            <person name="Ogino H."/>
            <person name="Ochi H."/>
            <person name="Hellsten U."/>
            <person name="Lyons J.B."/>
            <person name="Simakov O."/>
            <person name="Putnam N."/>
            <person name="Stites J."/>
            <person name="Kuroki Y."/>
            <person name="Tanaka T."/>
            <person name="Michiue T."/>
            <person name="Watanabe M."/>
            <person name="Bogdanovic O."/>
            <person name="Lister R."/>
            <person name="Georgiou G."/>
            <person name="Paranjpe S.S."/>
            <person name="van Kruijsbergen I."/>
            <person name="Shu S."/>
            <person name="Carlson J."/>
            <person name="Kinoshita T."/>
            <person name="Ohta Y."/>
            <person name="Mawaribuchi S."/>
            <person name="Jenkins J."/>
            <person name="Grimwood J."/>
            <person name="Schmutz J."/>
            <person name="Mitros T."/>
            <person name="Mozaffari S.V."/>
            <person name="Suzuki Y."/>
            <person name="Haramoto Y."/>
            <person name="Yamamoto T.S."/>
            <person name="Takagi C."/>
            <person name="Heald R."/>
            <person name="Miller K."/>
            <person name="Haudenschild C."/>
            <person name="Kitzman J."/>
            <person name="Nakayama T."/>
            <person name="Izutsu Y."/>
            <person name="Robert J."/>
            <person name="Fortriede J."/>
            <person name="Burns K."/>
            <person name="Lotay V."/>
            <person name="Karimi K."/>
            <person name="Yasuoka Y."/>
            <person name="Dichmann D.S."/>
            <person name="Flajnik M.F."/>
            <person name="Houston D.W."/>
            <person name="Shendure J."/>
            <person name="DuPasquier L."/>
            <person name="Vize P.D."/>
            <person name="Zorn A.M."/>
            <person name="Ito M."/>
            <person name="Marcotte E.M."/>
            <person name="Wallingford J.B."/>
            <person name="Ito Y."/>
            <person name="Asashima M."/>
            <person name="Ueno N."/>
            <person name="Matsuda Y."/>
            <person name="Veenstra G.J."/>
            <person name="Fujiyama A."/>
            <person name="Harland R.M."/>
            <person name="Taira M."/>
            <person name="Rokhsar D.S."/>
        </authorList>
    </citation>
    <scope>NUCLEOTIDE SEQUENCE [LARGE SCALE GENOMIC DNA]</scope>
    <source>
        <strain evidence="2">J</strain>
    </source>
</reference>
<protein>
    <recommendedName>
        <fullName evidence="3">SGNH hydrolase-type esterase domain-containing protein</fullName>
    </recommendedName>
</protein>
<sequence length="175" mass="20342">MNRSGSLHFDTVKKPGSQLGFLEDWVKLHWFGVPGLRWPGVWSTLLQKDRRPEVLVIHAGGNDMRLRSQRELVLEMKLDLDKIRRLFPDLVLVWSEMVPRMVWRYARNGEKMDRSRGKVLASFVRKCEGIVVRHTILEGRMPAYYREDRVHLSNVALEEGIEQALGHLSGRSCHT</sequence>
<dbReference type="AlphaFoldDB" id="A0A974HYM8"/>
<proteinExistence type="predicted"/>
<name>A0A974HYM8_XENLA</name>
<gene>
    <name evidence="1" type="ORF">XELAEV_18012383mg</name>
</gene>
<accession>A0A974HYM8</accession>
<dbReference type="OMA" id="SEMVPRM"/>
<dbReference type="InterPro" id="IPR036514">
    <property type="entry name" value="SGNH_hydro_sf"/>
</dbReference>
<dbReference type="SUPFAM" id="SSF52266">
    <property type="entry name" value="SGNH hydrolase"/>
    <property type="match status" value="1"/>
</dbReference>
<dbReference type="Gene3D" id="3.40.50.1110">
    <property type="entry name" value="SGNH hydrolase"/>
    <property type="match status" value="1"/>
</dbReference>
<evidence type="ECO:0000313" key="2">
    <source>
        <dbReference type="Proteomes" id="UP000694892"/>
    </source>
</evidence>
<evidence type="ECO:0000313" key="1">
    <source>
        <dbReference type="EMBL" id="OCT94696.1"/>
    </source>
</evidence>
<evidence type="ECO:0008006" key="3">
    <source>
        <dbReference type="Google" id="ProtNLM"/>
    </source>
</evidence>
<dbReference type="Proteomes" id="UP000694892">
    <property type="component" value="Chromosome 2L"/>
</dbReference>